<accession>A0AAW0ZMI5</accession>
<evidence type="ECO:0000313" key="2">
    <source>
        <dbReference type="Proteomes" id="UP001432146"/>
    </source>
</evidence>
<comment type="caution">
    <text evidence="1">The sequence shown here is derived from an EMBL/GenBank/DDBJ whole genome shotgun (WGS) entry which is preliminary data.</text>
</comment>
<evidence type="ECO:0000313" key="1">
    <source>
        <dbReference type="EMBL" id="KAK9298227.1"/>
    </source>
</evidence>
<protein>
    <submittedName>
        <fullName evidence="1">Uncharacterized protein</fullName>
    </submittedName>
</protein>
<gene>
    <name evidence="1" type="ORF">QLX08_008383</name>
</gene>
<dbReference type="Proteomes" id="UP001432146">
    <property type="component" value="Unassembled WGS sequence"/>
</dbReference>
<keyword evidence="2" id="KW-1185">Reference proteome</keyword>
<proteinExistence type="predicted"/>
<sequence>MLIKTQVSTNHHP</sequence>
<name>A0AAW0ZMI5_9HYME</name>
<dbReference type="EMBL" id="JAWNGG020000179">
    <property type="protein sequence ID" value="KAK9298227.1"/>
    <property type="molecule type" value="Genomic_DNA"/>
</dbReference>
<organism evidence="1 2">
    <name type="scientific">Tetragonisca angustula</name>
    <dbReference type="NCBI Taxonomy" id="166442"/>
    <lineage>
        <taxon>Eukaryota</taxon>
        <taxon>Metazoa</taxon>
        <taxon>Ecdysozoa</taxon>
        <taxon>Arthropoda</taxon>
        <taxon>Hexapoda</taxon>
        <taxon>Insecta</taxon>
        <taxon>Pterygota</taxon>
        <taxon>Neoptera</taxon>
        <taxon>Endopterygota</taxon>
        <taxon>Hymenoptera</taxon>
        <taxon>Apocrita</taxon>
        <taxon>Aculeata</taxon>
        <taxon>Apoidea</taxon>
        <taxon>Anthophila</taxon>
        <taxon>Apidae</taxon>
        <taxon>Tetragonisca</taxon>
    </lineage>
</organism>
<reference evidence="1 2" key="1">
    <citation type="submission" date="2024-05" db="EMBL/GenBank/DDBJ databases">
        <title>The nuclear and mitochondrial genome assemblies of Tetragonisca angustula (Apidae: Meliponini), a tiny yet remarkable pollinator in the Neotropics.</title>
        <authorList>
            <person name="Ferrari R."/>
            <person name="Ricardo P.C."/>
            <person name="Dias F.C."/>
            <person name="Araujo N.S."/>
            <person name="Soares D.O."/>
            <person name="Zhou Q.-S."/>
            <person name="Zhu C.-D."/>
            <person name="Coutinho L."/>
            <person name="Airas M.C."/>
            <person name="Batista T.M."/>
        </authorList>
    </citation>
    <scope>NUCLEOTIDE SEQUENCE [LARGE SCALE GENOMIC DNA]</scope>
    <source>
        <strain evidence="1">ASF017062</strain>
        <tissue evidence="1">Abdomen</tissue>
    </source>
</reference>